<feature type="domain" description="Translocation and assembly module TamB C-terminal" evidence="7">
    <location>
        <begin position="1141"/>
        <end position="1545"/>
    </location>
</feature>
<evidence type="ECO:0000256" key="4">
    <source>
        <dbReference type="ARBA" id="ARBA00023136"/>
    </source>
</evidence>
<dbReference type="GO" id="GO:0009306">
    <property type="term" value="P:protein secretion"/>
    <property type="evidence" value="ECO:0007669"/>
    <property type="project" value="InterPro"/>
</dbReference>
<proteinExistence type="predicted"/>
<dbReference type="PANTHER" id="PTHR36985:SF1">
    <property type="entry name" value="TRANSLOCATION AND ASSEMBLY MODULE SUBUNIT TAMB"/>
    <property type="match status" value="1"/>
</dbReference>
<evidence type="ECO:0000259" key="7">
    <source>
        <dbReference type="Pfam" id="PF04357"/>
    </source>
</evidence>
<dbReference type="PANTHER" id="PTHR36985">
    <property type="entry name" value="TRANSLOCATION AND ASSEMBLY MODULE SUBUNIT TAMB"/>
    <property type="match status" value="1"/>
</dbReference>
<keyword evidence="3 6" id="KW-1133">Transmembrane helix</keyword>
<accession>A0A2V1IVR2</accession>
<dbReference type="InterPro" id="IPR007452">
    <property type="entry name" value="TamB_C"/>
</dbReference>
<evidence type="ECO:0000256" key="5">
    <source>
        <dbReference type="SAM" id="MobiDB-lite"/>
    </source>
</evidence>
<keyword evidence="2 6" id="KW-0812">Transmembrane</keyword>
<evidence type="ECO:0000313" key="9">
    <source>
        <dbReference type="Proteomes" id="UP000244925"/>
    </source>
</evidence>
<protein>
    <recommendedName>
        <fullName evidence="7">Translocation and assembly module TamB C-terminal domain-containing protein</fullName>
    </recommendedName>
</protein>
<dbReference type="EMBL" id="PUBV01000003">
    <property type="protein sequence ID" value="PWB09088.1"/>
    <property type="molecule type" value="Genomic_DNA"/>
</dbReference>
<feature type="transmembrane region" description="Helical" evidence="6">
    <location>
        <begin position="12"/>
        <end position="33"/>
    </location>
</feature>
<keyword evidence="4 6" id="KW-0472">Membrane</keyword>
<name>A0A2V1IVR2_9BACT</name>
<reference evidence="9" key="1">
    <citation type="submission" date="2018-02" db="EMBL/GenBank/DDBJ databases">
        <authorList>
            <person name="Clavel T."/>
            <person name="Strowig T."/>
        </authorList>
    </citation>
    <scope>NUCLEOTIDE SEQUENCE [LARGE SCALE GENOMIC DNA]</scope>
    <source>
        <strain evidence="9">DSM 100764</strain>
    </source>
</reference>
<evidence type="ECO:0000313" key="8">
    <source>
        <dbReference type="EMBL" id="PWB09088.1"/>
    </source>
</evidence>
<evidence type="ECO:0000256" key="2">
    <source>
        <dbReference type="ARBA" id="ARBA00022692"/>
    </source>
</evidence>
<dbReference type="Pfam" id="PF04357">
    <property type="entry name" value="TamB"/>
    <property type="match status" value="1"/>
</dbReference>
<evidence type="ECO:0000256" key="3">
    <source>
        <dbReference type="ARBA" id="ARBA00022989"/>
    </source>
</evidence>
<dbReference type="GO" id="GO:0005886">
    <property type="term" value="C:plasma membrane"/>
    <property type="evidence" value="ECO:0007669"/>
    <property type="project" value="InterPro"/>
</dbReference>
<dbReference type="Proteomes" id="UP000244925">
    <property type="component" value="Unassembled WGS sequence"/>
</dbReference>
<evidence type="ECO:0000256" key="6">
    <source>
        <dbReference type="SAM" id="Phobius"/>
    </source>
</evidence>
<comment type="caution">
    <text evidence="8">The sequence shown here is derived from an EMBL/GenBank/DDBJ whole genome shotgun (WGS) entry which is preliminary data.</text>
</comment>
<comment type="subcellular location">
    <subcellularLocation>
        <location evidence="1">Membrane</location>
        <topology evidence="1">Single-pass membrane protein</topology>
    </subcellularLocation>
</comment>
<keyword evidence="9" id="KW-1185">Reference proteome</keyword>
<sequence>MRVYQMRMFRKIAMWILAALLFIVIAVPIALYVPAIQTFVKDIALREIRKSTGMDITVESLRLRFPMRLSLDRATVVEADGDTMLRAGNIRFSVAMLPLLKGDIQVTGAHLTDIFYQTGAPDSTIWLKADIRDFDLDGAAMNLGKGTIDVDRAVLDGGKVSLMINDSVPSSSPADTSASRPLIIRALDISLLNVDYRMTMMPVIDPLGATIPAVRLRNGLVDMATRTITAQSLAADSLDVAYITPSAEYLKTHGITTAADTLPENISASADSLLWTITAGHITLNARRALYAQRDVKPLPGFDLSYIEASAIAIDIDSMFNRGSSIRMPLRRFHAVERCGIALRADGTFAIDSTGTMSARDFRISTDFSTLDLDAEMKLTGDTSRPSPLRLYADARIAPVDIRMAFPAMTSMIASLPAGSDMSLKADIDGTTQSLDIHTIEASVPRILAIEAGGRINHPLDTERTSGRIDIKGRLTGLNTIKPSLLDARLARTINLPHIALKGHADFSPRLISGLINATSGDGRIVADGSWQQIIEGYQGSISLDRFPIASFLPEMGIGDITADIRAKGRGLDPLSASTRLEAQAVIHKLQYQGQEYSGIDIAMQLSQGIVSGHIDSNNPGAELGITFDGTASREGFTWSVDGDINSLDLLALKLAKEQCAGSLTIKSRGNINADASVIDATLSVANLDWNMTGHRITAPTTDIRLITSDSTVNADLTSGDLSLTLATLCGLDTLITRATALPAILDTAIARRNADIIAIQRALPPLNAILTAGSDNILTDLLAASGTGFRHADMRISNDSLMNFNTLVTGFHSGDTRLDTLRFGAVQHGKYLAFNGALDNRPGTLDQWAHVRLTGYLADDRLSLLLRQRDINDREGFFLGANLAVDDSVATLRFVPYSPVIGYKKWQLNQSNFITYNLYTRHIDADLEMGSGQSLIRLYTEHNPGNTTQEDLIVQLKDIQIQDWLTISPFAPPVKGSLAADMRISAHQNSLTGTGNVSLDNLYYGRERVGSFDIGLDVGTDRSGRLTADASLKVDSIEVITAVGSLNDTASATPFHLDFEMIRFPMRVANPFLPKNMARLSGMLNGRLDITGSLTRPILNGYLDFDTTAVSVGMLGTSFKFSEDKIPVDSSIVIFDNFAITAANKNPLTIDGTVDLRDLTDIAMNLGLKAKNMQIVNSRRPKNADVYGRAFIDLDATVKGDMRFIAVNADLNLLPGTNVTYVIPDVESALTSQSTGDMVKFVSFADTTAVAEADTLARTTMIGLDATLTISQGSTINVDLSADGKNRATVAGYGTLDYTMSPLNDGRLTGRFTINSGFVRYTPPMMSEKKFEFDEGSYVAFNGDMLNPILNIHATDRMKANVTQTGQNSRLINFDIALSVTNTLQNMNVAFDLSTDDDITVQNELASMSQQQRANQAMNLLLYNTYTGPGTKASTSLSGNPLYSFLTSQINSWAAQNIRGVDISFGIDQYNQTTDGASSTTTSYSYRVSKNLFNDRVKIIVGGNYSTDADTDENFQQNLINDIAFEYMLNKRGTMIVRIFRHNGYESILEGEITETGVGFVMRRKINSLKDLFRWAGRLRRSLLGQQGSPTVTTPAETPSEPITSPTHDNK</sequence>
<evidence type="ECO:0000256" key="1">
    <source>
        <dbReference type="ARBA" id="ARBA00004167"/>
    </source>
</evidence>
<gene>
    <name evidence="8" type="ORF">C5O25_02255</name>
</gene>
<feature type="region of interest" description="Disordered" evidence="5">
    <location>
        <begin position="1587"/>
        <end position="1612"/>
    </location>
</feature>
<organism evidence="8 9">
    <name type="scientific">Paramuribaculum intestinale</name>
    <dbReference type="NCBI Taxonomy" id="2094151"/>
    <lineage>
        <taxon>Bacteria</taxon>
        <taxon>Pseudomonadati</taxon>
        <taxon>Bacteroidota</taxon>
        <taxon>Bacteroidia</taxon>
        <taxon>Bacteroidales</taxon>
        <taxon>Muribaculaceae</taxon>
        <taxon>Paramuribaculum</taxon>
    </lineage>
</organism>